<dbReference type="InterPro" id="IPR015927">
    <property type="entry name" value="Peptidase_S24_S26A/B/C"/>
</dbReference>
<evidence type="ECO:0000313" key="3">
    <source>
        <dbReference type="Proteomes" id="UP000051442"/>
    </source>
</evidence>
<dbReference type="CDD" id="cd06529">
    <property type="entry name" value="S24_LexA-like"/>
    <property type="match status" value="1"/>
</dbReference>
<evidence type="ECO:0000259" key="1">
    <source>
        <dbReference type="Pfam" id="PF00717"/>
    </source>
</evidence>
<proteinExistence type="predicted"/>
<organism evidence="2 3">
    <name type="scientific">Secundilactobacillus similis DSM 23365 = JCM 2765</name>
    <dbReference type="NCBI Taxonomy" id="1423804"/>
    <lineage>
        <taxon>Bacteria</taxon>
        <taxon>Bacillati</taxon>
        <taxon>Bacillota</taxon>
        <taxon>Bacilli</taxon>
        <taxon>Lactobacillales</taxon>
        <taxon>Lactobacillaceae</taxon>
        <taxon>Secundilactobacillus</taxon>
    </lineage>
</organism>
<dbReference type="AlphaFoldDB" id="A0A0R2F0Z5"/>
<dbReference type="STRING" id="1423804.FD14_GL001251"/>
<evidence type="ECO:0000313" key="2">
    <source>
        <dbReference type="EMBL" id="KRN21131.1"/>
    </source>
</evidence>
<dbReference type="InterPro" id="IPR036286">
    <property type="entry name" value="LexA/Signal_pep-like_sf"/>
</dbReference>
<dbReference type="Proteomes" id="UP000051442">
    <property type="component" value="Unassembled WGS sequence"/>
</dbReference>
<dbReference type="Gene3D" id="2.10.109.10">
    <property type="entry name" value="Umud Fragment, subunit A"/>
    <property type="match status" value="1"/>
</dbReference>
<dbReference type="EMBL" id="AYZM01000125">
    <property type="protein sequence ID" value="KRN21131.1"/>
    <property type="molecule type" value="Genomic_DNA"/>
</dbReference>
<keyword evidence="3" id="KW-1185">Reference proteome</keyword>
<comment type="caution">
    <text evidence="2">The sequence shown here is derived from an EMBL/GenBank/DDBJ whole genome shotgun (WGS) entry which is preliminary data.</text>
</comment>
<accession>A0A0R2F0Z5</accession>
<dbReference type="RefSeq" id="WP_054737301.1">
    <property type="nucleotide sequence ID" value="NZ_AYZM01000125.1"/>
</dbReference>
<dbReference type="Pfam" id="PF00717">
    <property type="entry name" value="Peptidase_S24"/>
    <property type="match status" value="1"/>
</dbReference>
<dbReference type="InterPro" id="IPR039418">
    <property type="entry name" value="LexA-like"/>
</dbReference>
<gene>
    <name evidence="2" type="ORF">FD14_GL001251</name>
</gene>
<reference evidence="2 3" key="1">
    <citation type="journal article" date="2015" name="Genome Announc.">
        <title>Expanding the biotechnology potential of lactobacilli through comparative genomics of 213 strains and associated genera.</title>
        <authorList>
            <person name="Sun Z."/>
            <person name="Harris H.M."/>
            <person name="McCann A."/>
            <person name="Guo C."/>
            <person name="Argimon S."/>
            <person name="Zhang W."/>
            <person name="Yang X."/>
            <person name="Jeffery I.B."/>
            <person name="Cooney J.C."/>
            <person name="Kagawa T.F."/>
            <person name="Liu W."/>
            <person name="Song Y."/>
            <person name="Salvetti E."/>
            <person name="Wrobel A."/>
            <person name="Rasinkangas P."/>
            <person name="Parkhill J."/>
            <person name="Rea M.C."/>
            <person name="O'Sullivan O."/>
            <person name="Ritari J."/>
            <person name="Douillard F.P."/>
            <person name="Paul Ross R."/>
            <person name="Yang R."/>
            <person name="Briner A.E."/>
            <person name="Felis G.E."/>
            <person name="de Vos W.M."/>
            <person name="Barrangou R."/>
            <person name="Klaenhammer T.R."/>
            <person name="Caufield P.W."/>
            <person name="Cui Y."/>
            <person name="Zhang H."/>
            <person name="O'Toole P.W."/>
        </authorList>
    </citation>
    <scope>NUCLEOTIDE SEQUENCE [LARGE SCALE GENOMIC DNA]</scope>
    <source>
        <strain evidence="2 3">DSM 23365</strain>
    </source>
</reference>
<dbReference type="SUPFAM" id="SSF51306">
    <property type="entry name" value="LexA/Signal peptidase"/>
    <property type="match status" value="1"/>
</dbReference>
<dbReference type="PATRIC" id="fig|1423804.4.peg.1346"/>
<name>A0A0R2F0Z5_9LACO</name>
<feature type="domain" description="Peptidase S24/S26A/S26B/S26C" evidence="1">
    <location>
        <begin position="27"/>
        <end position="131"/>
    </location>
</feature>
<sequence>MTTPYTNQHQQLVEIPVINSVLNQLPLTSLTNITSTMMTVADGLPDGEFIYLDLANDAMSPELPHDTRVLVQRQDHVANDSLAAVSFGREIKVGRVTELPNGWILSFDNPLYQPAFISPNSSKINFIGRIIRSIRTYS</sequence>
<protein>
    <recommendedName>
        <fullName evidence="1">Peptidase S24/S26A/S26B/S26C domain-containing protein</fullName>
    </recommendedName>
</protein>